<dbReference type="Gene3D" id="3.20.70.20">
    <property type="match status" value="1"/>
</dbReference>
<dbReference type="Pfam" id="PF03477">
    <property type="entry name" value="ATP-cone"/>
    <property type="match status" value="1"/>
</dbReference>
<organism evidence="11 12">
    <name type="scientific">Olea europaea subsp. europaea</name>
    <dbReference type="NCBI Taxonomy" id="158383"/>
    <lineage>
        <taxon>Eukaryota</taxon>
        <taxon>Viridiplantae</taxon>
        <taxon>Streptophyta</taxon>
        <taxon>Embryophyta</taxon>
        <taxon>Tracheophyta</taxon>
        <taxon>Spermatophyta</taxon>
        <taxon>Magnoliopsida</taxon>
        <taxon>eudicotyledons</taxon>
        <taxon>Gunneridae</taxon>
        <taxon>Pentapetalae</taxon>
        <taxon>asterids</taxon>
        <taxon>lamiids</taxon>
        <taxon>Lamiales</taxon>
        <taxon>Oleaceae</taxon>
        <taxon>Oleeae</taxon>
        <taxon>Olea</taxon>
    </lineage>
</organism>
<dbReference type="GO" id="GO:0005971">
    <property type="term" value="C:ribonucleoside-diphosphate reductase complex"/>
    <property type="evidence" value="ECO:0007669"/>
    <property type="project" value="TreeGrafter"/>
</dbReference>
<dbReference type="Proteomes" id="UP000594638">
    <property type="component" value="Unassembled WGS sequence"/>
</dbReference>
<dbReference type="SUPFAM" id="SSF48168">
    <property type="entry name" value="R1 subunit of ribonucleotide reductase, N-terminal domain"/>
    <property type="match status" value="1"/>
</dbReference>
<dbReference type="Pfam" id="PF00317">
    <property type="entry name" value="Ribonuc_red_lgN"/>
    <property type="match status" value="1"/>
</dbReference>
<evidence type="ECO:0000256" key="7">
    <source>
        <dbReference type="ARBA" id="ARBA00023116"/>
    </source>
</evidence>
<sequence>MVNEATKLHHHQQFVVVKRDETLQNLNVDKIRTRLEIQSRGLGIDWERIVDPIVRGMYSGVATIQVDELIMRHAASLTLEHPNYSNLAARIALTKLYKSTPPKFSIAMFTLFEQGSISPTHASIVQQNAVSLNAAIVEERDLLFDYFGFQTLERSYLMRDKRNTIIERPQYLWMRVAIGIHGDDLDRALETYDGLSRGLFIHATPTLFHAATRKSQLASCFLLTIKDDSIEGIYDTLKETALISKMAGGVGLAVHSVRARGAPIANSGHSHGVVPMIKVFESTARYVDQGGNKRPGAFAVYIEPWHADIFDVLDLKKNTGVEQTRARDLFYALWIPNEFMKRVANNEMWSLMCPHQSPGLHHVYGANFERLYANYEATGKYVRRVHARDLWRAIVDAQIETGGPYMLYKDACNYKSNQRHLGTIQCSNLCAEIVEFSSSSETAVCNLASIALPQFVNESQRIFDFKSLGKTVAVVVRNLNKIIDLNYYPTVESATSNRKHRPIGIGVQGLADVFYALAMPYESLAAQRLNRRIFETIYFTALEESCRLARQFGPYESFNNSPTSRGLLQQDLWQQYALIMNQFQNVHSTENGKRDDCKLHENITNDEALTVPVEPEVDVEVYYDWTALRRNISRYGLRNSQLVAPMPTATTAQILGNTESFEPTTNNIYMRRVLSGECQIVNRFLHRDLERLGMWNKGVRNYLIAANGSVQKLNGIPDGMRELYKTCWEMKQKTLLDMAADRGAFVDQSQSLNVYFDTPTRNKVTAMHFHGWKLGLKTGMYYLRTKPAVNPVKFTVDQTLVNHVETCTLQNQTSYDECRACSS</sequence>
<keyword evidence="3" id="KW-0021">Allosteric enzyme</keyword>
<dbReference type="InterPro" id="IPR039718">
    <property type="entry name" value="Rrm1"/>
</dbReference>
<dbReference type="NCBIfam" id="TIGR02506">
    <property type="entry name" value="NrdE_NrdA"/>
    <property type="match status" value="1"/>
</dbReference>
<dbReference type="PROSITE" id="PS51161">
    <property type="entry name" value="ATP_CONE"/>
    <property type="match status" value="1"/>
</dbReference>
<evidence type="ECO:0000256" key="5">
    <source>
        <dbReference type="ARBA" id="ARBA00022840"/>
    </source>
</evidence>
<feature type="domain" description="ATP-cone" evidence="10">
    <location>
        <begin position="14"/>
        <end position="102"/>
    </location>
</feature>
<dbReference type="GO" id="GO:0009263">
    <property type="term" value="P:deoxyribonucleotide biosynthetic process"/>
    <property type="evidence" value="ECO:0007669"/>
    <property type="project" value="UniProtKB-KW"/>
</dbReference>
<keyword evidence="5 8" id="KW-0067">ATP-binding</keyword>
<evidence type="ECO:0000256" key="6">
    <source>
        <dbReference type="ARBA" id="ARBA00023002"/>
    </source>
</evidence>
<accession>A0A8S0TG13</accession>
<dbReference type="EC" id="1.17.4.1" evidence="2 9"/>
<keyword evidence="12" id="KW-1185">Reference proteome</keyword>
<dbReference type="Gramene" id="OE9A106454T1">
    <property type="protein sequence ID" value="OE9A106454C1"/>
    <property type="gene ID" value="OE9A106454"/>
</dbReference>
<dbReference type="PANTHER" id="PTHR11573">
    <property type="entry name" value="RIBONUCLEOSIDE-DIPHOSPHATE REDUCTASE LARGE CHAIN"/>
    <property type="match status" value="1"/>
</dbReference>
<protein>
    <recommendedName>
        <fullName evidence="2 9">Ribonucleoside-diphosphate reductase</fullName>
        <ecNumber evidence="2 9">1.17.4.1</ecNumber>
    </recommendedName>
</protein>
<dbReference type="EMBL" id="CACTIH010006169">
    <property type="protein sequence ID" value="CAA3004330.1"/>
    <property type="molecule type" value="Genomic_DNA"/>
</dbReference>
<comment type="catalytic activity">
    <reaction evidence="9">
        <text>a 2'-deoxyribonucleoside 5'-diphosphate + [thioredoxin]-disulfide + H2O = a ribonucleoside 5'-diphosphate + [thioredoxin]-dithiol</text>
        <dbReference type="Rhea" id="RHEA:23252"/>
        <dbReference type="Rhea" id="RHEA-COMP:10698"/>
        <dbReference type="Rhea" id="RHEA-COMP:10700"/>
        <dbReference type="ChEBI" id="CHEBI:15377"/>
        <dbReference type="ChEBI" id="CHEBI:29950"/>
        <dbReference type="ChEBI" id="CHEBI:50058"/>
        <dbReference type="ChEBI" id="CHEBI:57930"/>
        <dbReference type="ChEBI" id="CHEBI:73316"/>
        <dbReference type="EC" id="1.17.4.1"/>
    </reaction>
</comment>
<reference evidence="11 12" key="1">
    <citation type="submission" date="2019-12" db="EMBL/GenBank/DDBJ databases">
        <authorList>
            <person name="Alioto T."/>
            <person name="Alioto T."/>
            <person name="Gomez Garrido J."/>
        </authorList>
    </citation>
    <scope>NUCLEOTIDE SEQUENCE [LARGE SCALE GENOMIC DNA]</scope>
</reference>
<evidence type="ECO:0000256" key="3">
    <source>
        <dbReference type="ARBA" id="ARBA00022533"/>
    </source>
</evidence>
<dbReference type="SUPFAM" id="SSF51998">
    <property type="entry name" value="PFL-like glycyl radical enzymes"/>
    <property type="match status" value="1"/>
</dbReference>
<dbReference type="PANTHER" id="PTHR11573:SF6">
    <property type="entry name" value="RIBONUCLEOSIDE-DIPHOSPHATE REDUCTASE LARGE SUBUNIT"/>
    <property type="match status" value="1"/>
</dbReference>
<evidence type="ECO:0000313" key="12">
    <source>
        <dbReference type="Proteomes" id="UP000594638"/>
    </source>
</evidence>
<proteinExistence type="inferred from homology"/>
<dbReference type="InterPro" id="IPR008926">
    <property type="entry name" value="RNR_R1-su_N"/>
</dbReference>
<keyword evidence="4 8" id="KW-0547">Nucleotide-binding</keyword>
<dbReference type="GO" id="GO:0004748">
    <property type="term" value="F:ribonucleoside-diphosphate reductase activity, thioredoxin disulfide as acceptor"/>
    <property type="evidence" value="ECO:0007669"/>
    <property type="project" value="UniProtKB-EC"/>
</dbReference>
<evidence type="ECO:0000256" key="9">
    <source>
        <dbReference type="RuleBase" id="RU003410"/>
    </source>
</evidence>
<evidence type="ECO:0000256" key="1">
    <source>
        <dbReference type="ARBA" id="ARBA00010406"/>
    </source>
</evidence>
<dbReference type="PROSITE" id="PS00089">
    <property type="entry name" value="RIBORED_LARGE"/>
    <property type="match status" value="1"/>
</dbReference>
<evidence type="ECO:0000259" key="10">
    <source>
        <dbReference type="PROSITE" id="PS51161"/>
    </source>
</evidence>
<dbReference type="InterPro" id="IPR013346">
    <property type="entry name" value="NrdE_NrdA_C"/>
</dbReference>
<gene>
    <name evidence="11" type="ORF">OLEA9_A106454</name>
</gene>
<comment type="similarity">
    <text evidence="1 9">Belongs to the ribonucleoside diphosphate reductase large chain family.</text>
</comment>
<keyword evidence="6 9" id="KW-0560">Oxidoreductase</keyword>
<name>A0A8S0TG13_OLEEU</name>
<comment type="caution">
    <text evidence="11">The sequence shown here is derived from an EMBL/GenBank/DDBJ whole genome shotgun (WGS) entry which is preliminary data.</text>
</comment>
<dbReference type="Pfam" id="PF02867">
    <property type="entry name" value="Ribonuc_red_lgC"/>
    <property type="match status" value="1"/>
</dbReference>
<keyword evidence="7 9" id="KW-0215">Deoxyribonucleotide synthesis</keyword>
<evidence type="ECO:0000256" key="8">
    <source>
        <dbReference type="PROSITE-ProRule" id="PRU00492"/>
    </source>
</evidence>
<dbReference type="PRINTS" id="PR01183">
    <property type="entry name" value="RIBORDTASEM1"/>
</dbReference>
<dbReference type="InterPro" id="IPR013509">
    <property type="entry name" value="RNR_lsu_N"/>
</dbReference>
<dbReference type="AlphaFoldDB" id="A0A8S0TG13"/>
<dbReference type="InterPro" id="IPR000788">
    <property type="entry name" value="RNR_lg_C"/>
</dbReference>
<evidence type="ECO:0000313" key="11">
    <source>
        <dbReference type="EMBL" id="CAA3004330.1"/>
    </source>
</evidence>
<dbReference type="GO" id="GO:0005524">
    <property type="term" value="F:ATP binding"/>
    <property type="evidence" value="ECO:0007669"/>
    <property type="project" value="UniProtKB-UniRule"/>
</dbReference>
<dbReference type="InterPro" id="IPR005144">
    <property type="entry name" value="ATP-cone_dom"/>
</dbReference>
<comment type="function">
    <text evidence="9">Provides the precursors necessary for DNA synthesis. Catalyzes the biosynthesis of deoxyribonucleotides from the corresponding ribonucleotides.</text>
</comment>
<dbReference type="CDD" id="cd01679">
    <property type="entry name" value="RNR_I"/>
    <property type="match status" value="1"/>
</dbReference>
<evidence type="ECO:0000256" key="2">
    <source>
        <dbReference type="ARBA" id="ARBA00012274"/>
    </source>
</evidence>
<evidence type="ECO:0000256" key="4">
    <source>
        <dbReference type="ARBA" id="ARBA00022741"/>
    </source>
</evidence>
<dbReference type="OrthoDB" id="3000483at2759"/>